<dbReference type="SUPFAM" id="SSF55874">
    <property type="entry name" value="ATPase domain of HSP90 chaperone/DNA topoisomerase II/histidine kinase"/>
    <property type="match status" value="1"/>
</dbReference>
<gene>
    <name evidence="1" type="ORF">S03H2_15268</name>
</gene>
<sequence>MVTQSASGWPKKITVDRKIVNLLSRSLYADFPRAIREAVSNSYDGDATVVSITVDLKKKEVTVEDNGNGMSIEQFDKYLEIAGEKLIGGISEKFRRKRIGRFGVGFLSCFPFCE</sequence>
<dbReference type="InterPro" id="IPR036890">
    <property type="entry name" value="HATPase_C_sf"/>
</dbReference>
<reference evidence="1" key="1">
    <citation type="journal article" date="2014" name="Front. Microbiol.">
        <title>High frequency of phylogenetically diverse reductive dehalogenase-homologous genes in deep subseafloor sedimentary metagenomes.</title>
        <authorList>
            <person name="Kawai M."/>
            <person name="Futagami T."/>
            <person name="Toyoda A."/>
            <person name="Takaki Y."/>
            <person name="Nishi S."/>
            <person name="Hori S."/>
            <person name="Arai W."/>
            <person name="Tsubouchi T."/>
            <person name="Morono Y."/>
            <person name="Uchiyama I."/>
            <person name="Ito T."/>
            <person name="Fujiyama A."/>
            <person name="Inagaki F."/>
            <person name="Takami H."/>
        </authorList>
    </citation>
    <scope>NUCLEOTIDE SEQUENCE</scope>
    <source>
        <strain evidence="1">Expedition CK06-06</strain>
    </source>
</reference>
<evidence type="ECO:0008006" key="2">
    <source>
        <dbReference type="Google" id="ProtNLM"/>
    </source>
</evidence>
<feature type="non-terminal residue" evidence="1">
    <location>
        <position position="114"/>
    </location>
</feature>
<dbReference type="Gene3D" id="3.30.565.10">
    <property type="entry name" value="Histidine kinase-like ATPase, C-terminal domain"/>
    <property type="match status" value="1"/>
</dbReference>
<dbReference type="AlphaFoldDB" id="X1FQA4"/>
<organism evidence="1">
    <name type="scientific">marine sediment metagenome</name>
    <dbReference type="NCBI Taxonomy" id="412755"/>
    <lineage>
        <taxon>unclassified sequences</taxon>
        <taxon>metagenomes</taxon>
        <taxon>ecological metagenomes</taxon>
    </lineage>
</organism>
<comment type="caution">
    <text evidence="1">The sequence shown here is derived from an EMBL/GenBank/DDBJ whole genome shotgun (WGS) entry which is preliminary data.</text>
</comment>
<name>X1FQA4_9ZZZZ</name>
<dbReference type="Pfam" id="PF13589">
    <property type="entry name" value="HATPase_c_3"/>
    <property type="match status" value="1"/>
</dbReference>
<proteinExistence type="predicted"/>
<protein>
    <recommendedName>
        <fullName evidence="2">Histidine kinase/HSP90-like ATPase domain-containing protein</fullName>
    </recommendedName>
</protein>
<accession>X1FQA4</accession>
<dbReference type="EMBL" id="BARU01007754">
    <property type="protein sequence ID" value="GAH47167.1"/>
    <property type="molecule type" value="Genomic_DNA"/>
</dbReference>
<evidence type="ECO:0000313" key="1">
    <source>
        <dbReference type="EMBL" id="GAH47167.1"/>
    </source>
</evidence>